<sequence length="358" mass="40846">MYSPRYQITNSVLKSIGAIEAAKEVIEAAPLIPDYERDFQTEAVFRQIYHGTHIEGNELTLTQTKQILEGQSIFARDRDIQEVINYRNVVKILSDLSAKRAGYDKESLLELHAATVYNIVPSEKAGRFRQTQVVIREEGTGKVILEPPPPFEIPYLVDDFLVWLNSEAACEIHPILRAGITHYVLVTIHPFVEGNGRTIRAFSLLVMLKEGYNIRRFFALEEHFDKDLAAYYAAFASVDRQHPDIANRDLTPWLEYFCEVVAVELSKIKEKIRKLSVDSRLRLKIGEQIALSARQIKLMEYISENGNAVMKDLCDILPKISEDTILRDLKHLLNKGIIEKQGSTKASRYVIASSKRKI</sequence>
<evidence type="ECO:0000256" key="1">
    <source>
        <dbReference type="ARBA" id="ARBA00023015"/>
    </source>
</evidence>
<evidence type="ECO:0000256" key="4">
    <source>
        <dbReference type="PIRSR" id="PIRSR640198-3"/>
    </source>
</evidence>
<comment type="caution">
    <text evidence="6">The sequence shown here is derived from an EMBL/GenBank/DDBJ whole genome shotgun (WGS) entry which is preliminary data.</text>
</comment>
<protein>
    <recommendedName>
        <fullName evidence="5">Fido domain-containing protein</fullName>
    </recommendedName>
</protein>
<dbReference type="InterPro" id="IPR001034">
    <property type="entry name" value="DeoR_HTH"/>
</dbReference>
<evidence type="ECO:0000259" key="5">
    <source>
        <dbReference type="PROSITE" id="PS51459"/>
    </source>
</evidence>
<dbReference type="Pfam" id="PF02661">
    <property type="entry name" value="Fic"/>
    <property type="match status" value="1"/>
</dbReference>
<dbReference type="AlphaFoldDB" id="A0A1F8CS84"/>
<reference evidence="6 7" key="1">
    <citation type="journal article" date="2016" name="Nat. Commun.">
        <title>Thousands of microbial genomes shed light on interconnected biogeochemical processes in an aquifer system.</title>
        <authorList>
            <person name="Anantharaman K."/>
            <person name="Brown C.T."/>
            <person name="Hug L.A."/>
            <person name="Sharon I."/>
            <person name="Castelle C.J."/>
            <person name="Probst A.J."/>
            <person name="Thomas B.C."/>
            <person name="Singh A."/>
            <person name="Wilkins M.J."/>
            <person name="Karaoz U."/>
            <person name="Brodie E.L."/>
            <person name="Williams K.H."/>
            <person name="Hubbard S.S."/>
            <person name="Banfield J.F."/>
        </authorList>
    </citation>
    <scope>NUCLEOTIDE SEQUENCE [LARGE SCALE GENOMIC DNA]</scope>
</reference>
<dbReference type="Gene3D" id="1.10.10.10">
    <property type="entry name" value="Winged helix-like DNA-binding domain superfamily/Winged helix DNA-binding domain"/>
    <property type="match status" value="1"/>
</dbReference>
<dbReference type="SUPFAM" id="SSF140931">
    <property type="entry name" value="Fic-like"/>
    <property type="match status" value="1"/>
</dbReference>
<feature type="domain" description="Fido" evidence="5">
    <location>
        <begin position="103"/>
        <end position="259"/>
    </location>
</feature>
<dbReference type="EMBL" id="MGHY01000019">
    <property type="protein sequence ID" value="OGM79132.1"/>
    <property type="molecule type" value="Genomic_DNA"/>
</dbReference>
<dbReference type="InterPro" id="IPR036388">
    <property type="entry name" value="WH-like_DNA-bd_sf"/>
</dbReference>
<dbReference type="InterPro" id="IPR040198">
    <property type="entry name" value="Fido_containing"/>
</dbReference>
<evidence type="ECO:0000256" key="3">
    <source>
        <dbReference type="PIRSR" id="PIRSR640198-1"/>
    </source>
</evidence>
<dbReference type="PANTHER" id="PTHR13504">
    <property type="entry name" value="FIDO DOMAIN-CONTAINING PROTEIN DDB_G0283145"/>
    <property type="match status" value="1"/>
</dbReference>
<dbReference type="Gene3D" id="1.10.3290.10">
    <property type="entry name" value="Fido-like domain"/>
    <property type="match status" value="1"/>
</dbReference>
<evidence type="ECO:0000313" key="6">
    <source>
        <dbReference type="EMBL" id="OGM79132.1"/>
    </source>
</evidence>
<dbReference type="InterPro" id="IPR003812">
    <property type="entry name" value="Fido"/>
</dbReference>
<proteinExistence type="predicted"/>
<feature type="active site" evidence="3">
    <location>
        <position position="189"/>
    </location>
</feature>
<evidence type="ECO:0000256" key="2">
    <source>
        <dbReference type="ARBA" id="ARBA00023163"/>
    </source>
</evidence>
<dbReference type="PROSITE" id="PS51459">
    <property type="entry name" value="FIDO"/>
    <property type="match status" value="1"/>
</dbReference>
<dbReference type="Proteomes" id="UP000178999">
    <property type="component" value="Unassembled WGS sequence"/>
</dbReference>
<keyword evidence="2" id="KW-0804">Transcription</keyword>
<dbReference type="STRING" id="1802538.A2382_02760"/>
<accession>A0A1F8CS84</accession>
<feature type="site" description="Important for autoinhibition of adenylyltransferase activity" evidence="4">
    <location>
        <position position="55"/>
    </location>
</feature>
<evidence type="ECO:0000313" key="7">
    <source>
        <dbReference type="Proteomes" id="UP000178999"/>
    </source>
</evidence>
<name>A0A1F8CS84_9BACT</name>
<gene>
    <name evidence="6" type="ORF">A2382_02760</name>
</gene>
<dbReference type="PANTHER" id="PTHR13504:SF38">
    <property type="entry name" value="FIDO DOMAIN-CONTAINING PROTEIN"/>
    <property type="match status" value="1"/>
</dbReference>
<dbReference type="Pfam" id="PF08220">
    <property type="entry name" value="HTH_DeoR"/>
    <property type="match status" value="1"/>
</dbReference>
<dbReference type="InterPro" id="IPR036390">
    <property type="entry name" value="WH_DNA-bd_sf"/>
</dbReference>
<dbReference type="GO" id="GO:0003700">
    <property type="term" value="F:DNA-binding transcription factor activity"/>
    <property type="evidence" value="ECO:0007669"/>
    <property type="project" value="InterPro"/>
</dbReference>
<keyword evidence="1" id="KW-0805">Transcription regulation</keyword>
<dbReference type="SUPFAM" id="SSF46785">
    <property type="entry name" value="Winged helix' DNA-binding domain"/>
    <property type="match status" value="1"/>
</dbReference>
<dbReference type="InterPro" id="IPR036597">
    <property type="entry name" value="Fido-like_dom_sf"/>
</dbReference>
<organism evidence="6 7">
    <name type="scientific">Candidatus Woesebacteria bacterium RIFOXYB1_FULL_38_16</name>
    <dbReference type="NCBI Taxonomy" id="1802538"/>
    <lineage>
        <taxon>Bacteria</taxon>
        <taxon>Candidatus Woeseibacteriota</taxon>
    </lineage>
</organism>